<dbReference type="GO" id="GO:0005634">
    <property type="term" value="C:nucleus"/>
    <property type="evidence" value="ECO:0007669"/>
    <property type="project" value="UniProtKB-SubCell"/>
</dbReference>
<dbReference type="InterPro" id="IPR050777">
    <property type="entry name" value="SET2_Histone-Lys_MeTrsfase"/>
</dbReference>
<dbReference type="SUPFAM" id="SSF63748">
    <property type="entry name" value="Tudor/PWWP/MBT"/>
    <property type="match status" value="1"/>
</dbReference>
<dbReference type="Proteomes" id="UP000558488">
    <property type="component" value="Unassembled WGS sequence"/>
</dbReference>
<dbReference type="InterPro" id="IPR046341">
    <property type="entry name" value="SET_dom_sf"/>
</dbReference>
<keyword evidence="11" id="KW-0675">Receptor</keyword>
<dbReference type="PANTHER" id="PTHR22884">
    <property type="entry name" value="SET DOMAIN PROTEINS"/>
    <property type="match status" value="1"/>
</dbReference>
<keyword evidence="8" id="KW-0175">Coiled coil</keyword>
<evidence type="ECO:0000256" key="6">
    <source>
        <dbReference type="ARBA" id="ARBA00022691"/>
    </source>
</evidence>
<keyword evidence="7" id="KW-0539">Nucleus</keyword>
<dbReference type="Gene3D" id="2.170.270.10">
    <property type="entry name" value="SET domain"/>
    <property type="match status" value="1"/>
</dbReference>
<dbReference type="PROSITE" id="PS51215">
    <property type="entry name" value="AWS"/>
    <property type="match status" value="1"/>
</dbReference>
<dbReference type="GO" id="GO:0032259">
    <property type="term" value="P:methylation"/>
    <property type="evidence" value="ECO:0007669"/>
    <property type="project" value="UniProtKB-KW"/>
</dbReference>
<dbReference type="SUPFAM" id="SSF82199">
    <property type="entry name" value="SET domain"/>
    <property type="match status" value="1"/>
</dbReference>
<dbReference type="Gene3D" id="2.30.30.140">
    <property type="match status" value="1"/>
</dbReference>
<evidence type="ECO:0000256" key="4">
    <source>
        <dbReference type="ARBA" id="ARBA00022603"/>
    </source>
</evidence>
<dbReference type="PROSITE" id="PS50812">
    <property type="entry name" value="PWWP"/>
    <property type="match status" value="1"/>
</dbReference>
<comment type="subcellular location">
    <subcellularLocation>
        <location evidence="2">Chromosome</location>
    </subcellularLocation>
    <subcellularLocation>
        <location evidence="1">Nucleus</location>
    </subcellularLocation>
</comment>
<comment type="caution">
    <text evidence="11">The sequence shown here is derived from an EMBL/GenBank/DDBJ whole genome shotgun (WGS) entry which is preliminary data.</text>
</comment>
<dbReference type="GO" id="GO:0005694">
    <property type="term" value="C:chromosome"/>
    <property type="evidence" value="ECO:0007669"/>
    <property type="project" value="UniProtKB-SubCell"/>
</dbReference>
<keyword evidence="5" id="KW-0808">Transferase</keyword>
<feature type="domain" description="AWS" evidence="10">
    <location>
        <begin position="144"/>
        <end position="194"/>
    </location>
</feature>
<feature type="coiled-coil region" evidence="8">
    <location>
        <begin position="85"/>
        <end position="112"/>
    </location>
</feature>
<accession>A0A7J7ZKW0</accession>
<evidence type="ECO:0000256" key="7">
    <source>
        <dbReference type="ARBA" id="ARBA00023242"/>
    </source>
</evidence>
<dbReference type="AlphaFoldDB" id="A0A7J7ZKW0"/>
<evidence type="ECO:0000256" key="3">
    <source>
        <dbReference type="ARBA" id="ARBA00022454"/>
    </source>
</evidence>
<dbReference type="GO" id="GO:0042054">
    <property type="term" value="F:histone methyltransferase activity"/>
    <property type="evidence" value="ECO:0007669"/>
    <property type="project" value="InterPro"/>
</dbReference>
<name>A0A7J7ZKW0_PIPKU</name>
<evidence type="ECO:0000256" key="5">
    <source>
        <dbReference type="ARBA" id="ARBA00022679"/>
    </source>
</evidence>
<evidence type="ECO:0000313" key="12">
    <source>
        <dbReference type="Proteomes" id="UP000558488"/>
    </source>
</evidence>
<keyword evidence="4" id="KW-0489">Methyltransferase</keyword>
<dbReference type="SMART" id="SM00570">
    <property type="entry name" value="AWS"/>
    <property type="match status" value="1"/>
</dbReference>
<feature type="domain" description="PWWP" evidence="9">
    <location>
        <begin position="24"/>
        <end position="73"/>
    </location>
</feature>
<dbReference type="EMBL" id="JACAGB010000003">
    <property type="protein sequence ID" value="KAF6374771.1"/>
    <property type="molecule type" value="Genomic_DNA"/>
</dbReference>
<organism evidence="11 12">
    <name type="scientific">Pipistrellus kuhlii</name>
    <name type="common">Kuhl's pipistrelle</name>
    <dbReference type="NCBI Taxonomy" id="59472"/>
    <lineage>
        <taxon>Eukaryota</taxon>
        <taxon>Metazoa</taxon>
        <taxon>Chordata</taxon>
        <taxon>Craniata</taxon>
        <taxon>Vertebrata</taxon>
        <taxon>Euteleostomi</taxon>
        <taxon>Mammalia</taxon>
        <taxon>Eutheria</taxon>
        <taxon>Laurasiatheria</taxon>
        <taxon>Chiroptera</taxon>
        <taxon>Yangochiroptera</taxon>
        <taxon>Vespertilionidae</taxon>
        <taxon>Pipistrellus</taxon>
    </lineage>
</organism>
<evidence type="ECO:0000256" key="1">
    <source>
        <dbReference type="ARBA" id="ARBA00004123"/>
    </source>
</evidence>
<sequence length="298" mass="34158">MTVKLARNCITSRLFGSNWEITGWWPAEICNPRSVPLNIQGLKHNLGDFPVFFFGSHDYYWVHQGRVFPYVEGDKSFAEGQTSINKTFKKALEEAAKRFQELKAQRESKEALEIEKNSKKPPPYKHIKANKVIGKVQIQVADLSEIPRCNCKPADENPCGLESECLNRMLQYECHPQVCPAGDRCQNQCFTKRLYPDAEIIKTERRGWGLRTKRSIKKVLWDRALVIRTRSGPVPLREASTGMKCMVIPGGILKFPKLRVWHFFSKEAIGSGSDKTYENFGCLMISHKKEKGQWSFSV</sequence>
<protein>
    <submittedName>
        <fullName evidence="11">Nuclear receptor binding SET domain protein 3</fullName>
    </submittedName>
</protein>
<dbReference type="InterPro" id="IPR006560">
    <property type="entry name" value="AWS_dom"/>
</dbReference>
<keyword evidence="6" id="KW-0949">S-adenosyl-L-methionine</keyword>
<evidence type="ECO:0000313" key="11">
    <source>
        <dbReference type="EMBL" id="KAF6374771.1"/>
    </source>
</evidence>
<keyword evidence="12" id="KW-1185">Reference proteome</keyword>
<evidence type="ECO:0000256" key="8">
    <source>
        <dbReference type="SAM" id="Coils"/>
    </source>
</evidence>
<keyword evidence="3" id="KW-0158">Chromosome</keyword>
<evidence type="ECO:0000259" key="9">
    <source>
        <dbReference type="PROSITE" id="PS50812"/>
    </source>
</evidence>
<dbReference type="Pfam" id="PF17907">
    <property type="entry name" value="AWS"/>
    <property type="match status" value="1"/>
</dbReference>
<dbReference type="InterPro" id="IPR000313">
    <property type="entry name" value="PWWP_dom"/>
</dbReference>
<evidence type="ECO:0000259" key="10">
    <source>
        <dbReference type="PROSITE" id="PS51215"/>
    </source>
</evidence>
<proteinExistence type="predicted"/>
<reference evidence="11 12" key="1">
    <citation type="journal article" date="2020" name="Nature">
        <title>Six reference-quality genomes reveal evolution of bat adaptations.</title>
        <authorList>
            <person name="Jebb D."/>
            <person name="Huang Z."/>
            <person name="Pippel M."/>
            <person name="Hughes G.M."/>
            <person name="Lavrichenko K."/>
            <person name="Devanna P."/>
            <person name="Winkler S."/>
            <person name="Jermiin L.S."/>
            <person name="Skirmuntt E.C."/>
            <person name="Katzourakis A."/>
            <person name="Burkitt-Gray L."/>
            <person name="Ray D.A."/>
            <person name="Sullivan K.A.M."/>
            <person name="Roscito J.G."/>
            <person name="Kirilenko B.M."/>
            <person name="Davalos L.M."/>
            <person name="Corthals A.P."/>
            <person name="Power M.L."/>
            <person name="Jones G."/>
            <person name="Ransome R.D."/>
            <person name="Dechmann D.K.N."/>
            <person name="Locatelli A.G."/>
            <person name="Puechmaille S.J."/>
            <person name="Fedrigo O."/>
            <person name="Jarvis E.D."/>
            <person name="Hiller M."/>
            <person name="Vernes S.C."/>
            <person name="Myers E.W."/>
            <person name="Teeling E.C."/>
        </authorList>
    </citation>
    <scope>NUCLEOTIDE SEQUENCE [LARGE SCALE GENOMIC DNA]</scope>
    <source>
        <strain evidence="11">MPipKuh1</strain>
        <tissue evidence="11">Flight muscle</tissue>
    </source>
</reference>
<evidence type="ECO:0000256" key="2">
    <source>
        <dbReference type="ARBA" id="ARBA00004286"/>
    </source>
</evidence>
<dbReference type="Pfam" id="PF00855">
    <property type="entry name" value="PWWP"/>
    <property type="match status" value="1"/>
</dbReference>
<gene>
    <name evidence="11" type="ORF">mPipKuh1_012603</name>
</gene>
<dbReference type="SMART" id="SM00293">
    <property type="entry name" value="PWWP"/>
    <property type="match status" value="1"/>
</dbReference>